<dbReference type="Proteomes" id="UP000614601">
    <property type="component" value="Unassembled WGS sequence"/>
</dbReference>
<dbReference type="Proteomes" id="UP000783686">
    <property type="component" value="Unassembled WGS sequence"/>
</dbReference>
<feature type="chain" id="PRO_5036408333" evidence="1">
    <location>
        <begin position="23"/>
        <end position="142"/>
    </location>
</feature>
<keyword evidence="3" id="KW-1185">Reference proteome</keyword>
<evidence type="ECO:0000313" key="2">
    <source>
        <dbReference type="EMBL" id="CAD5214047.1"/>
    </source>
</evidence>
<keyword evidence="1" id="KW-0732">Signal</keyword>
<gene>
    <name evidence="2" type="ORF">BOKJ2_LOCUS5397</name>
</gene>
<dbReference type="AlphaFoldDB" id="A0A811KEX5"/>
<dbReference type="OrthoDB" id="5838962at2759"/>
<protein>
    <submittedName>
        <fullName evidence="2">Uncharacterized protein</fullName>
    </submittedName>
</protein>
<sequence length="142" mass="16788">MRLYHVNLFLTTVFLCLSAAYSQNFETGDNSTVIGCSSHCSFRDEDLSCYNTTLQFFEHILLGHMRHYVSVQMNIDQWNRRHQKDYKPDFVGMKERSTKRLLSFLREDDVITKETVTTVVSELMEQVAERSDHLISWTPHYR</sequence>
<comment type="caution">
    <text evidence="2">The sequence shown here is derived from an EMBL/GenBank/DDBJ whole genome shotgun (WGS) entry which is preliminary data.</text>
</comment>
<accession>A0A811KEX5</accession>
<feature type="signal peptide" evidence="1">
    <location>
        <begin position="1"/>
        <end position="22"/>
    </location>
</feature>
<evidence type="ECO:0000313" key="3">
    <source>
        <dbReference type="Proteomes" id="UP000614601"/>
    </source>
</evidence>
<dbReference type="EMBL" id="CAJFDH010000003">
    <property type="protein sequence ID" value="CAD5214047.1"/>
    <property type="molecule type" value="Genomic_DNA"/>
</dbReference>
<proteinExistence type="predicted"/>
<evidence type="ECO:0000256" key="1">
    <source>
        <dbReference type="SAM" id="SignalP"/>
    </source>
</evidence>
<reference evidence="2" key="1">
    <citation type="submission" date="2020-09" db="EMBL/GenBank/DDBJ databases">
        <authorList>
            <person name="Kikuchi T."/>
        </authorList>
    </citation>
    <scope>NUCLEOTIDE SEQUENCE</scope>
    <source>
        <strain evidence="2">SH1</strain>
    </source>
</reference>
<organism evidence="2 3">
    <name type="scientific">Bursaphelenchus okinawaensis</name>
    <dbReference type="NCBI Taxonomy" id="465554"/>
    <lineage>
        <taxon>Eukaryota</taxon>
        <taxon>Metazoa</taxon>
        <taxon>Ecdysozoa</taxon>
        <taxon>Nematoda</taxon>
        <taxon>Chromadorea</taxon>
        <taxon>Rhabditida</taxon>
        <taxon>Tylenchina</taxon>
        <taxon>Tylenchomorpha</taxon>
        <taxon>Aphelenchoidea</taxon>
        <taxon>Aphelenchoididae</taxon>
        <taxon>Bursaphelenchus</taxon>
    </lineage>
</organism>
<name>A0A811KEX5_9BILA</name>
<dbReference type="EMBL" id="CAJFCW020000003">
    <property type="protein sequence ID" value="CAG9101977.1"/>
    <property type="molecule type" value="Genomic_DNA"/>
</dbReference>